<proteinExistence type="predicted"/>
<feature type="chain" id="PRO_5042005234" evidence="1">
    <location>
        <begin position="20"/>
        <end position="119"/>
    </location>
</feature>
<gene>
    <name evidence="2" type="ORF">N7494_005029</name>
</gene>
<comment type="caution">
    <text evidence="2">The sequence shown here is derived from an EMBL/GenBank/DDBJ whole genome shotgun (WGS) entry which is preliminary data.</text>
</comment>
<dbReference type="AlphaFoldDB" id="A0AAD6D1R2"/>
<organism evidence="2 3">
    <name type="scientific">Penicillium frequentans</name>
    <dbReference type="NCBI Taxonomy" id="3151616"/>
    <lineage>
        <taxon>Eukaryota</taxon>
        <taxon>Fungi</taxon>
        <taxon>Dikarya</taxon>
        <taxon>Ascomycota</taxon>
        <taxon>Pezizomycotina</taxon>
        <taxon>Eurotiomycetes</taxon>
        <taxon>Eurotiomycetidae</taxon>
        <taxon>Eurotiales</taxon>
        <taxon>Aspergillaceae</taxon>
        <taxon>Penicillium</taxon>
    </lineage>
</organism>
<accession>A0AAD6D1R2</accession>
<evidence type="ECO:0000313" key="2">
    <source>
        <dbReference type="EMBL" id="KAJ5547444.1"/>
    </source>
</evidence>
<evidence type="ECO:0000313" key="3">
    <source>
        <dbReference type="Proteomes" id="UP001220324"/>
    </source>
</evidence>
<dbReference type="Proteomes" id="UP001220324">
    <property type="component" value="Unassembled WGS sequence"/>
</dbReference>
<feature type="signal peptide" evidence="1">
    <location>
        <begin position="1"/>
        <end position="19"/>
    </location>
</feature>
<keyword evidence="3" id="KW-1185">Reference proteome</keyword>
<reference evidence="2 3" key="1">
    <citation type="journal article" date="2023" name="IMA Fungus">
        <title>Comparative genomic study of the Penicillium genus elucidates a diverse pangenome and 15 lateral gene transfer events.</title>
        <authorList>
            <person name="Petersen C."/>
            <person name="Sorensen T."/>
            <person name="Nielsen M.R."/>
            <person name="Sondergaard T.E."/>
            <person name="Sorensen J.L."/>
            <person name="Fitzpatrick D.A."/>
            <person name="Frisvad J.C."/>
            <person name="Nielsen K.L."/>
        </authorList>
    </citation>
    <scope>NUCLEOTIDE SEQUENCE [LARGE SCALE GENOMIC DNA]</scope>
    <source>
        <strain evidence="2 3">IBT 35679</strain>
    </source>
</reference>
<keyword evidence="1" id="KW-0732">Signal</keyword>
<evidence type="ECO:0000256" key="1">
    <source>
        <dbReference type="SAM" id="SignalP"/>
    </source>
</evidence>
<protein>
    <submittedName>
        <fullName evidence="2">Hydrophobin</fullName>
    </submittedName>
</protein>
<name>A0AAD6D1R2_9EURO</name>
<dbReference type="EMBL" id="JAQIZZ010000003">
    <property type="protein sequence ID" value="KAJ5547444.1"/>
    <property type="molecule type" value="Genomic_DNA"/>
</dbReference>
<sequence length="119" mass="12636">MRFSVISVLFFASAGMVSALSSERAFVPPVTRSTTATSEKVEQAAAALKGSSFGHESETSNCVGSLLCCGPLTTPYRRPNLGGPEYRFFRHCDPYEASTCTSAHLWGGAVAHGCSILKN</sequence>